<dbReference type="WBParaSite" id="PDA_v2.g21719.t1">
    <property type="protein sequence ID" value="PDA_v2.g21719.t1"/>
    <property type="gene ID" value="PDA_v2.g21719"/>
</dbReference>
<sequence length="185" mass="21032">MYVCYKCIQAMQHTRECTKQKKSQCPLCKQFFRICHKHAKTCPAEFCKVELHGIHEKIAKKNEEACIQEFGNLNIEKPILKPPVDKKAFLQQQKIGVIRKSLAKKIISQGGLTKVDPHQARKRRAAQMIQSTTNNESSIFEKENSSATSDSPAKRLNLGKENSVANIQALLEKLSTHEKVTEEEK</sequence>
<reference evidence="3" key="1">
    <citation type="submission" date="2022-11" db="UniProtKB">
        <authorList>
            <consortium name="WormBaseParasite"/>
        </authorList>
    </citation>
    <scope>IDENTIFICATION</scope>
</reference>
<accession>A0A914PSR1</accession>
<protein>
    <submittedName>
        <fullName evidence="3">Uncharacterized protein</fullName>
    </submittedName>
</protein>
<name>A0A914PSR1_9BILA</name>
<keyword evidence="2" id="KW-1185">Reference proteome</keyword>
<evidence type="ECO:0000256" key="1">
    <source>
        <dbReference type="SAM" id="MobiDB-lite"/>
    </source>
</evidence>
<proteinExistence type="predicted"/>
<evidence type="ECO:0000313" key="3">
    <source>
        <dbReference type="WBParaSite" id="PDA_v2.g21719.t1"/>
    </source>
</evidence>
<dbReference type="InterPro" id="IPR035898">
    <property type="entry name" value="TAZ_dom_sf"/>
</dbReference>
<dbReference type="AlphaFoldDB" id="A0A914PSR1"/>
<organism evidence="2 3">
    <name type="scientific">Panagrolaimus davidi</name>
    <dbReference type="NCBI Taxonomy" id="227884"/>
    <lineage>
        <taxon>Eukaryota</taxon>
        <taxon>Metazoa</taxon>
        <taxon>Ecdysozoa</taxon>
        <taxon>Nematoda</taxon>
        <taxon>Chromadorea</taxon>
        <taxon>Rhabditida</taxon>
        <taxon>Tylenchina</taxon>
        <taxon>Panagrolaimomorpha</taxon>
        <taxon>Panagrolaimoidea</taxon>
        <taxon>Panagrolaimidae</taxon>
        <taxon>Panagrolaimus</taxon>
    </lineage>
</organism>
<dbReference type="SUPFAM" id="SSF57933">
    <property type="entry name" value="TAZ domain"/>
    <property type="match status" value="1"/>
</dbReference>
<dbReference type="Gene3D" id="1.20.1020.10">
    <property type="entry name" value="TAZ domain"/>
    <property type="match status" value="1"/>
</dbReference>
<feature type="compositionally biased region" description="Polar residues" evidence="1">
    <location>
        <begin position="128"/>
        <end position="138"/>
    </location>
</feature>
<dbReference type="Proteomes" id="UP000887578">
    <property type="component" value="Unplaced"/>
</dbReference>
<evidence type="ECO:0000313" key="2">
    <source>
        <dbReference type="Proteomes" id="UP000887578"/>
    </source>
</evidence>
<feature type="region of interest" description="Disordered" evidence="1">
    <location>
        <begin position="128"/>
        <end position="160"/>
    </location>
</feature>